<accession>A0A8H3EWW9</accession>
<gene>
    <name evidence="2" type="ORF">ALECFALPRED_007641</name>
</gene>
<comment type="caution">
    <text evidence="2">The sequence shown here is derived from an EMBL/GenBank/DDBJ whole genome shotgun (WGS) entry which is preliminary data.</text>
</comment>
<evidence type="ECO:0000259" key="1">
    <source>
        <dbReference type="Pfam" id="PF13577"/>
    </source>
</evidence>
<dbReference type="InterPro" id="IPR037401">
    <property type="entry name" value="SnoaL-like"/>
</dbReference>
<proteinExistence type="predicted"/>
<dbReference type="OrthoDB" id="3724021at2759"/>
<dbReference type="InterPro" id="IPR032710">
    <property type="entry name" value="NTF2-like_dom_sf"/>
</dbReference>
<keyword evidence="3" id="KW-1185">Reference proteome</keyword>
<dbReference type="AlphaFoldDB" id="A0A8H3EWW9"/>
<evidence type="ECO:0000313" key="3">
    <source>
        <dbReference type="Proteomes" id="UP000664203"/>
    </source>
</evidence>
<evidence type="ECO:0000313" key="2">
    <source>
        <dbReference type="EMBL" id="CAF9911762.1"/>
    </source>
</evidence>
<dbReference type="Gene3D" id="3.10.450.50">
    <property type="match status" value="1"/>
</dbReference>
<feature type="domain" description="SnoaL-like" evidence="1">
    <location>
        <begin position="7"/>
        <end position="129"/>
    </location>
</feature>
<dbReference type="Pfam" id="PF13577">
    <property type="entry name" value="SnoaL_4"/>
    <property type="match status" value="1"/>
</dbReference>
<dbReference type="Proteomes" id="UP000664203">
    <property type="component" value="Unassembled WGS sequence"/>
</dbReference>
<dbReference type="SUPFAM" id="SSF54427">
    <property type="entry name" value="NTF2-like"/>
    <property type="match status" value="1"/>
</dbReference>
<organism evidence="2 3">
    <name type="scientific">Alectoria fallacina</name>
    <dbReference type="NCBI Taxonomy" id="1903189"/>
    <lineage>
        <taxon>Eukaryota</taxon>
        <taxon>Fungi</taxon>
        <taxon>Dikarya</taxon>
        <taxon>Ascomycota</taxon>
        <taxon>Pezizomycotina</taxon>
        <taxon>Lecanoromycetes</taxon>
        <taxon>OSLEUM clade</taxon>
        <taxon>Lecanoromycetidae</taxon>
        <taxon>Lecanorales</taxon>
        <taxon>Lecanorineae</taxon>
        <taxon>Parmeliaceae</taxon>
        <taxon>Alectoria</taxon>
    </lineage>
</organism>
<protein>
    <recommendedName>
        <fullName evidence="1">SnoaL-like domain-containing protein</fullName>
    </recommendedName>
</protein>
<reference evidence="2" key="1">
    <citation type="submission" date="2021-03" db="EMBL/GenBank/DDBJ databases">
        <authorList>
            <person name="Tagirdzhanova G."/>
        </authorList>
    </citation>
    <scope>NUCLEOTIDE SEQUENCE</scope>
</reference>
<dbReference type="EMBL" id="CAJPDR010000051">
    <property type="protein sequence ID" value="CAF9911762.1"/>
    <property type="molecule type" value="Genomic_DNA"/>
</dbReference>
<sequence>MATPTADVIAIASLLKRERFYRDTAQWDLCRATFHPDAAETYINVAWYEGNVEDFLRQSAQMHKGKVNIIHSSFDPVDIRVRGNRAISEAFCLVTSSLTLRAIDYELASHMRLSHRLQKLSDSSEWRILSVESSYVRDRLVTAFPSSDASSPLVMTNEVQAYPKSYRHLALVMLNRGLKPRPNLPHEDSPESVMRISDRNRAFLDTAEVEFV</sequence>
<name>A0A8H3EWW9_9LECA</name>